<organism evidence="1 2">
    <name type="scientific">Melipona bicolor</name>
    <dbReference type="NCBI Taxonomy" id="60889"/>
    <lineage>
        <taxon>Eukaryota</taxon>
        <taxon>Metazoa</taxon>
        <taxon>Ecdysozoa</taxon>
        <taxon>Arthropoda</taxon>
        <taxon>Hexapoda</taxon>
        <taxon>Insecta</taxon>
        <taxon>Pterygota</taxon>
        <taxon>Neoptera</taxon>
        <taxon>Endopterygota</taxon>
        <taxon>Hymenoptera</taxon>
        <taxon>Apocrita</taxon>
        <taxon>Aculeata</taxon>
        <taxon>Apoidea</taxon>
        <taxon>Anthophila</taxon>
        <taxon>Apidae</taxon>
        <taxon>Melipona</taxon>
    </lineage>
</organism>
<dbReference type="EMBL" id="JAHYIQ010000002">
    <property type="protein sequence ID" value="KAK1135075.1"/>
    <property type="molecule type" value="Genomic_DNA"/>
</dbReference>
<gene>
    <name evidence="1" type="ORF">K0M31_007846</name>
</gene>
<comment type="caution">
    <text evidence="1">The sequence shown here is derived from an EMBL/GenBank/DDBJ whole genome shotgun (WGS) entry which is preliminary data.</text>
</comment>
<dbReference type="Proteomes" id="UP001177670">
    <property type="component" value="Unassembled WGS sequence"/>
</dbReference>
<dbReference type="AlphaFoldDB" id="A0AA40KW10"/>
<name>A0AA40KW10_9HYME</name>
<accession>A0AA40KW10</accession>
<reference evidence="1" key="1">
    <citation type="submission" date="2021-10" db="EMBL/GenBank/DDBJ databases">
        <title>Melipona bicolor Genome sequencing and assembly.</title>
        <authorList>
            <person name="Araujo N.S."/>
            <person name="Arias M.C."/>
        </authorList>
    </citation>
    <scope>NUCLEOTIDE SEQUENCE</scope>
    <source>
        <strain evidence="1">USP_2M_L1-L4_2017</strain>
        <tissue evidence="1">Whole body</tissue>
    </source>
</reference>
<sequence>MESKVDRNGVLNPWQRSSRENRLSWRTAAAEKGSCGGGRWISLEEGVEEQEGQYGLYR</sequence>
<proteinExistence type="predicted"/>
<keyword evidence="2" id="KW-1185">Reference proteome</keyword>
<evidence type="ECO:0000313" key="2">
    <source>
        <dbReference type="Proteomes" id="UP001177670"/>
    </source>
</evidence>
<protein>
    <submittedName>
        <fullName evidence="1">Uncharacterized protein</fullName>
    </submittedName>
</protein>
<evidence type="ECO:0000313" key="1">
    <source>
        <dbReference type="EMBL" id="KAK1135075.1"/>
    </source>
</evidence>